<keyword evidence="3" id="KW-0238">DNA-binding</keyword>
<dbReference type="InterPro" id="IPR016177">
    <property type="entry name" value="DNA-bd_dom_sf"/>
</dbReference>
<sequence length="317" mass="34905">MASSVEKDEVVSLELPAPPGWKKKFMPKRGLTPKKNEIIFTSPTGEEINSKRQLEQYLKSHPGGPAISEFDWGTGETPRRSARISEKAKATPPRELEPAKKRSRKSSASKKDNKETETIPDETETKEVHMQEAKKTEDNAVAEIQKDVVNENLIETKDKAEDVNTKTEEAPPEGTQVEQDVKIPDDAEEGKKNAEKEPGEKGGDSEVAQNKKESTEGTEVQENVDEALVKADKDGGLGEHDKQGAVIADEKKPEVEGVEKEKENRSALESEGEIKERESANGNNVEQHSLKDSEISKKVEEGIENGSRASMADQAKP</sequence>
<feature type="region of interest" description="Disordered" evidence="6">
    <location>
        <begin position="1"/>
        <end position="317"/>
    </location>
</feature>
<feature type="compositionally biased region" description="Basic and acidic residues" evidence="6">
    <location>
        <begin position="109"/>
        <end position="169"/>
    </location>
</feature>
<dbReference type="SUPFAM" id="SSF54171">
    <property type="entry name" value="DNA-binding domain"/>
    <property type="match status" value="1"/>
</dbReference>
<keyword evidence="9" id="KW-1185">Reference proteome</keyword>
<name>A0AA39DKZ7_VITRO</name>
<feature type="compositionally biased region" description="Basic and acidic residues" evidence="6">
    <location>
        <begin position="77"/>
        <end position="100"/>
    </location>
</feature>
<evidence type="ECO:0000256" key="1">
    <source>
        <dbReference type="ARBA" id="ARBA00004123"/>
    </source>
</evidence>
<feature type="compositionally biased region" description="Basic and acidic residues" evidence="6">
    <location>
        <begin position="1"/>
        <end position="10"/>
    </location>
</feature>
<accession>A0AA39DKZ7</accession>
<dbReference type="Gene3D" id="3.30.890.10">
    <property type="entry name" value="Methyl-cpg-binding Protein 2, Chain A"/>
    <property type="match status" value="1"/>
</dbReference>
<evidence type="ECO:0000256" key="4">
    <source>
        <dbReference type="ARBA" id="ARBA00023163"/>
    </source>
</evidence>
<comment type="caution">
    <text evidence="8">The sequence shown here is derived from an EMBL/GenBank/DDBJ whole genome shotgun (WGS) entry which is preliminary data.</text>
</comment>
<evidence type="ECO:0000256" key="2">
    <source>
        <dbReference type="ARBA" id="ARBA00023015"/>
    </source>
</evidence>
<dbReference type="PANTHER" id="PTHR33729:SF6">
    <property type="entry name" value="METHYL-CPG-BINDING DOMAIN-CONTAINING PROTEIN 11"/>
    <property type="match status" value="1"/>
</dbReference>
<feature type="compositionally biased region" description="Basic and acidic residues" evidence="6">
    <location>
        <begin position="227"/>
        <end position="279"/>
    </location>
</feature>
<keyword evidence="2" id="KW-0805">Transcription regulation</keyword>
<keyword evidence="5" id="KW-0539">Nucleus</keyword>
<keyword evidence="4" id="KW-0804">Transcription</keyword>
<evidence type="ECO:0000313" key="8">
    <source>
        <dbReference type="EMBL" id="KAJ9688688.1"/>
    </source>
</evidence>
<dbReference type="Proteomes" id="UP001168098">
    <property type="component" value="Unassembled WGS sequence"/>
</dbReference>
<dbReference type="AlphaFoldDB" id="A0AA39DKZ7"/>
<dbReference type="GO" id="GO:0003677">
    <property type="term" value="F:DNA binding"/>
    <property type="evidence" value="ECO:0007669"/>
    <property type="project" value="UniProtKB-KW"/>
</dbReference>
<dbReference type="EMBL" id="JARBHA010000011">
    <property type="protein sequence ID" value="KAJ9688688.1"/>
    <property type="molecule type" value="Genomic_DNA"/>
</dbReference>
<gene>
    <name evidence="8" type="ORF">PVL29_014374</name>
</gene>
<proteinExistence type="predicted"/>
<evidence type="ECO:0000256" key="5">
    <source>
        <dbReference type="ARBA" id="ARBA00023242"/>
    </source>
</evidence>
<comment type="subcellular location">
    <subcellularLocation>
        <location evidence="1">Nucleus</location>
    </subcellularLocation>
</comment>
<evidence type="ECO:0000256" key="6">
    <source>
        <dbReference type="SAM" id="MobiDB-lite"/>
    </source>
</evidence>
<reference evidence="8 9" key="1">
    <citation type="journal article" date="2023" name="BMC Biotechnol.">
        <title>Vitis rotundifolia cv Carlos genome sequencing.</title>
        <authorList>
            <person name="Huff M."/>
            <person name="Hulse-Kemp A."/>
            <person name="Scheffler B."/>
            <person name="Youngblood R."/>
            <person name="Simpson S."/>
            <person name="Babiker E."/>
            <person name="Staton M."/>
        </authorList>
    </citation>
    <scope>NUCLEOTIDE SEQUENCE [LARGE SCALE GENOMIC DNA]</scope>
    <source>
        <tissue evidence="8">Leaf</tissue>
    </source>
</reference>
<dbReference type="GO" id="GO:0005634">
    <property type="term" value="C:nucleus"/>
    <property type="evidence" value="ECO:0007669"/>
    <property type="project" value="UniProtKB-SubCell"/>
</dbReference>
<feature type="domain" description="MBD" evidence="7">
    <location>
        <begin position="7"/>
        <end position="77"/>
    </location>
</feature>
<organism evidence="8 9">
    <name type="scientific">Vitis rotundifolia</name>
    <name type="common">Muscadine grape</name>
    <dbReference type="NCBI Taxonomy" id="103349"/>
    <lineage>
        <taxon>Eukaryota</taxon>
        <taxon>Viridiplantae</taxon>
        <taxon>Streptophyta</taxon>
        <taxon>Embryophyta</taxon>
        <taxon>Tracheophyta</taxon>
        <taxon>Spermatophyta</taxon>
        <taxon>Magnoliopsida</taxon>
        <taxon>eudicotyledons</taxon>
        <taxon>Gunneridae</taxon>
        <taxon>Pentapetalae</taxon>
        <taxon>rosids</taxon>
        <taxon>Vitales</taxon>
        <taxon>Vitaceae</taxon>
        <taxon>Viteae</taxon>
        <taxon>Vitis</taxon>
    </lineage>
</organism>
<dbReference type="PANTHER" id="PTHR33729">
    <property type="entry name" value="METHYL-CPG BINDING DOMAIN CONTAINING PROTEIN, EXPRESSED"/>
    <property type="match status" value="1"/>
</dbReference>
<protein>
    <recommendedName>
        <fullName evidence="7">MBD domain-containing protein</fullName>
    </recommendedName>
</protein>
<dbReference type="InterPro" id="IPR039622">
    <property type="entry name" value="MBD10/11"/>
</dbReference>
<evidence type="ECO:0000313" key="9">
    <source>
        <dbReference type="Proteomes" id="UP001168098"/>
    </source>
</evidence>
<dbReference type="InterPro" id="IPR001739">
    <property type="entry name" value="Methyl_CpG_DNA-bd"/>
</dbReference>
<evidence type="ECO:0000259" key="7">
    <source>
        <dbReference type="PROSITE" id="PS50982"/>
    </source>
</evidence>
<dbReference type="Pfam" id="PF01429">
    <property type="entry name" value="MBD"/>
    <property type="match status" value="1"/>
</dbReference>
<feature type="compositionally biased region" description="Basic and acidic residues" evidence="6">
    <location>
        <begin position="179"/>
        <end position="215"/>
    </location>
</feature>
<feature type="compositionally biased region" description="Basic and acidic residues" evidence="6">
    <location>
        <begin position="288"/>
        <end position="301"/>
    </location>
</feature>
<dbReference type="PROSITE" id="PS50982">
    <property type="entry name" value="MBD"/>
    <property type="match status" value="1"/>
</dbReference>
<evidence type="ECO:0000256" key="3">
    <source>
        <dbReference type="ARBA" id="ARBA00023125"/>
    </source>
</evidence>